<gene>
    <name evidence="1" type="ORF">LTR36_004868</name>
</gene>
<evidence type="ECO:0000313" key="1">
    <source>
        <dbReference type="EMBL" id="KAK4543835.1"/>
    </source>
</evidence>
<organism evidence="1 2">
    <name type="scientific">Oleoguttula mirabilis</name>
    <dbReference type="NCBI Taxonomy" id="1507867"/>
    <lineage>
        <taxon>Eukaryota</taxon>
        <taxon>Fungi</taxon>
        <taxon>Dikarya</taxon>
        <taxon>Ascomycota</taxon>
        <taxon>Pezizomycotina</taxon>
        <taxon>Dothideomycetes</taxon>
        <taxon>Dothideomycetidae</taxon>
        <taxon>Mycosphaerellales</taxon>
        <taxon>Teratosphaeriaceae</taxon>
        <taxon>Oleoguttula</taxon>
    </lineage>
</organism>
<evidence type="ECO:0000313" key="2">
    <source>
        <dbReference type="Proteomes" id="UP001324427"/>
    </source>
</evidence>
<dbReference type="Proteomes" id="UP001324427">
    <property type="component" value="Unassembled WGS sequence"/>
</dbReference>
<comment type="caution">
    <text evidence="1">The sequence shown here is derived from an EMBL/GenBank/DDBJ whole genome shotgun (WGS) entry which is preliminary data.</text>
</comment>
<dbReference type="AlphaFoldDB" id="A0AAV9JF53"/>
<protein>
    <submittedName>
        <fullName evidence="1">Uncharacterized protein</fullName>
    </submittedName>
</protein>
<name>A0AAV9JF53_9PEZI</name>
<reference evidence="1 2" key="1">
    <citation type="submission" date="2021-11" db="EMBL/GenBank/DDBJ databases">
        <title>Black yeast isolated from Biological Soil Crust.</title>
        <authorList>
            <person name="Kurbessoian T."/>
        </authorList>
    </citation>
    <scope>NUCLEOTIDE SEQUENCE [LARGE SCALE GENOMIC DNA]</scope>
    <source>
        <strain evidence="1 2">CCFEE 5522</strain>
    </source>
</reference>
<proteinExistence type="predicted"/>
<dbReference type="EMBL" id="JAVFHQ010000029">
    <property type="protein sequence ID" value="KAK4543835.1"/>
    <property type="molecule type" value="Genomic_DNA"/>
</dbReference>
<keyword evidence="2" id="KW-1185">Reference proteome</keyword>
<accession>A0AAV9JF53</accession>
<sequence>MTSTLTFRLLDLPAELQNAIYKHLWAGYSPMTMLYRPPYTGANTVPHLAFYETPCLATESADLRQTYRGLSGANKQLRRESNPIFFDQTTSRFVIPAHRTEEEPKRLSAARDSALFSQMRNFSFGLQGRTGEGGVNVRLVRKEKVEQGGSGLGFEVTQDPLDPENRSYVSLL</sequence>